<dbReference type="InterPro" id="IPR001466">
    <property type="entry name" value="Beta-lactam-related"/>
</dbReference>
<dbReference type="InterPro" id="IPR012338">
    <property type="entry name" value="Beta-lactam/transpept-like"/>
</dbReference>
<evidence type="ECO:0000256" key="1">
    <source>
        <dbReference type="SAM" id="SignalP"/>
    </source>
</evidence>
<dbReference type="PATRIC" id="fig|452.5.peg.3008"/>
<keyword evidence="1" id="KW-0732">Signal</keyword>
<keyword evidence="3" id="KW-0378">Hydrolase</keyword>
<dbReference type="RefSeq" id="WP_058484634.1">
    <property type="nucleotide sequence ID" value="NZ_CAAAII010000012.1"/>
</dbReference>
<protein>
    <submittedName>
        <fullName evidence="3">(Serine-type) D-alanyl-D-alanine carboxypeptidase</fullName>
    </submittedName>
</protein>
<name>A0A0W0YW52_LEGSP</name>
<keyword evidence="3" id="KW-0645">Protease</keyword>
<dbReference type="InterPro" id="IPR050491">
    <property type="entry name" value="AmpC-like"/>
</dbReference>
<gene>
    <name evidence="3" type="ORF">Lspi_2717</name>
</gene>
<keyword evidence="4" id="KW-1185">Reference proteome</keyword>
<dbReference type="Pfam" id="PF00144">
    <property type="entry name" value="Beta-lactamase"/>
    <property type="match status" value="1"/>
</dbReference>
<reference evidence="3 4" key="1">
    <citation type="submission" date="2015-11" db="EMBL/GenBank/DDBJ databases">
        <title>Genomic analysis of 38 Legionella species identifies large and diverse effector repertoires.</title>
        <authorList>
            <person name="Burstein D."/>
            <person name="Amaro F."/>
            <person name="Zusman T."/>
            <person name="Lifshitz Z."/>
            <person name="Cohen O."/>
            <person name="Gilbert J.A."/>
            <person name="Pupko T."/>
            <person name="Shuman H.A."/>
            <person name="Segal G."/>
        </authorList>
    </citation>
    <scope>NUCLEOTIDE SEQUENCE [LARGE SCALE GENOMIC DNA]</scope>
    <source>
        <strain evidence="3 4">Mt.St.Helens-9</strain>
    </source>
</reference>
<evidence type="ECO:0000259" key="2">
    <source>
        <dbReference type="Pfam" id="PF00144"/>
    </source>
</evidence>
<dbReference type="Proteomes" id="UP000054877">
    <property type="component" value="Unassembled WGS sequence"/>
</dbReference>
<keyword evidence="3" id="KW-0121">Carboxypeptidase</keyword>
<dbReference type="STRING" id="452.Lspi_2717"/>
<accession>A0A0W0YW52</accession>
<feature type="chain" id="PRO_5006918012" evidence="1">
    <location>
        <begin position="20"/>
        <end position="392"/>
    </location>
</feature>
<feature type="signal peptide" evidence="1">
    <location>
        <begin position="1"/>
        <end position="19"/>
    </location>
</feature>
<dbReference type="PANTHER" id="PTHR46825:SF7">
    <property type="entry name" value="D-ALANYL-D-ALANINE CARBOXYPEPTIDASE"/>
    <property type="match status" value="1"/>
</dbReference>
<dbReference type="EMBL" id="LNYX01000034">
    <property type="protein sequence ID" value="KTD61097.1"/>
    <property type="molecule type" value="Genomic_DNA"/>
</dbReference>
<proteinExistence type="predicted"/>
<organism evidence="3 4">
    <name type="scientific">Legionella spiritensis</name>
    <dbReference type="NCBI Taxonomy" id="452"/>
    <lineage>
        <taxon>Bacteria</taxon>
        <taxon>Pseudomonadati</taxon>
        <taxon>Pseudomonadota</taxon>
        <taxon>Gammaproteobacteria</taxon>
        <taxon>Legionellales</taxon>
        <taxon>Legionellaceae</taxon>
        <taxon>Legionella</taxon>
    </lineage>
</organism>
<comment type="caution">
    <text evidence="3">The sequence shown here is derived from an EMBL/GenBank/DDBJ whole genome shotgun (WGS) entry which is preliminary data.</text>
</comment>
<dbReference type="PANTHER" id="PTHR46825">
    <property type="entry name" value="D-ALANYL-D-ALANINE-CARBOXYPEPTIDASE/ENDOPEPTIDASE AMPH"/>
    <property type="match status" value="1"/>
</dbReference>
<dbReference type="AlphaFoldDB" id="A0A0W0YW52"/>
<dbReference type="SUPFAM" id="SSF56601">
    <property type="entry name" value="beta-lactamase/transpeptidase-like"/>
    <property type="match status" value="1"/>
</dbReference>
<sequence>MKKSCLALCLLTMSSIVVADKAVDEIIRKHLDKYSEAEHFSAIQVSVKAGQSIDNYAAGLRAFDEGSAPVKTTDLFDIGSITKSFTAVLAVLAEREQKLELTRTLGDYLEDYPHWGELTLTGLLNMSTGIPNYSDAPKINYLMSTRMEQYWSTEDLIGLVYSRTFNPPRKPGYFYSNTGYILMDMILNERYGDSYTHLLNTKIIKPLALRNTFYPVPDYSGQVLKRMAHGYSYNIYDNPELLGRDVTKNNLSWAGAAGAIVANSEDVVRWVDNLFVGDKLLTEAEKRTMQTLVSTRDGKPISQTDKKHPQGFGLGIIEAYREPIGRYWFYEGETLGYRALYMYVPCNKVIIAALFNSATNGENDHAGELVQTLYQHVLEQNKQLICQEPNVI</sequence>
<evidence type="ECO:0000313" key="3">
    <source>
        <dbReference type="EMBL" id="KTD61097.1"/>
    </source>
</evidence>
<dbReference type="GO" id="GO:0004180">
    <property type="term" value="F:carboxypeptidase activity"/>
    <property type="evidence" value="ECO:0007669"/>
    <property type="project" value="UniProtKB-KW"/>
</dbReference>
<feature type="domain" description="Beta-lactamase-related" evidence="2">
    <location>
        <begin position="29"/>
        <end position="365"/>
    </location>
</feature>
<dbReference type="Gene3D" id="3.40.710.10">
    <property type="entry name" value="DD-peptidase/beta-lactamase superfamily"/>
    <property type="match status" value="1"/>
</dbReference>
<evidence type="ECO:0000313" key="4">
    <source>
        <dbReference type="Proteomes" id="UP000054877"/>
    </source>
</evidence>
<dbReference type="OrthoDB" id="9799367at2"/>